<keyword evidence="6 7" id="KW-0472">Membrane</keyword>
<evidence type="ECO:0000256" key="1">
    <source>
        <dbReference type="ARBA" id="ARBA00004651"/>
    </source>
</evidence>
<feature type="transmembrane region" description="Helical" evidence="7">
    <location>
        <begin position="314"/>
        <end position="334"/>
    </location>
</feature>
<sequence>MLRQFSVPAGTSRQLVLASLLMSAGNGAFLTCSAIYFTRVAGLSPAQLGLGLTVAGAVGLFAGVPLGHLADRRGPREVAAALVALNGVAAAAYLFVREFWTFVLVAAVFVLAERGSRAAIQALTSGLLGGDELVRIRAVVRSVNNVGVAVGTLVAGVALQIGTAPALSSVLVLDALSFLGSAAVLARLGRVAPTPPAAAGEPKHSVLRDGPFALFTALSGVLALHTVLLEIAVPLWIVTHTEAPAVMVTVLFLVNTISVVLFQVRVATRLNTLDRSVKGFRLAGFALLGACGLFSASSAGSAVFAAIALVAAGLVHVCGEMLAAAAAWTTSYGLAPADRQGQYQGFFFTGYAASMMVAPALTLLLVQWGTPGWWVLGGLFVSTALAMGPAVAWAQRVAARRQVSPAPV</sequence>
<organism evidence="8 9">
    <name type="scientific">Lentzea fradiae</name>
    <dbReference type="NCBI Taxonomy" id="200378"/>
    <lineage>
        <taxon>Bacteria</taxon>
        <taxon>Bacillati</taxon>
        <taxon>Actinomycetota</taxon>
        <taxon>Actinomycetes</taxon>
        <taxon>Pseudonocardiales</taxon>
        <taxon>Pseudonocardiaceae</taxon>
        <taxon>Lentzea</taxon>
    </lineage>
</organism>
<evidence type="ECO:0000256" key="7">
    <source>
        <dbReference type="SAM" id="Phobius"/>
    </source>
</evidence>
<feature type="transmembrane region" description="Helical" evidence="7">
    <location>
        <begin position="15"/>
        <end position="37"/>
    </location>
</feature>
<dbReference type="PANTHER" id="PTHR23517">
    <property type="entry name" value="RESISTANCE PROTEIN MDTM, PUTATIVE-RELATED-RELATED"/>
    <property type="match status" value="1"/>
</dbReference>
<evidence type="ECO:0000313" key="9">
    <source>
        <dbReference type="Proteomes" id="UP000199623"/>
    </source>
</evidence>
<comment type="subcellular location">
    <subcellularLocation>
        <location evidence="1">Cell membrane</location>
        <topology evidence="1">Multi-pass membrane protein</topology>
    </subcellularLocation>
</comment>
<accession>A0A1G7VI65</accession>
<feature type="transmembrane region" description="Helical" evidence="7">
    <location>
        <begin position="372"/>
        <end position="394"/>
    </location>
</feature>
<reference evidence="9" key="1">
    <citation type="submission" date="2016-10" db="EMBL/GenBank/DDBJ databases">
        <authorList>
            <person name="Varghese N."/>
            <person name="Submissions S."/>
        </authorList>
    </citation>
    <scope>NUCLEOTIDE SEQUENCE [LARGE SCALE GENOMIC DNA]</scope>
    <source>
        <strain evidence="9">CGMCC 4.3506</strain>
    </source>
</reference>
<dbReference type="STRING" id="200378.SAMN05216553_109251"/>
<keyword evidence="2" id="KW-0813">Transport</keyword>
<dbReference type="GO" id="GO:0022857">
    <property type="term" value="F:transmembrane transporter activity"/>
    <property type="evidence" value="ECO:0007669"/>
    <property type="project" value="InterPro"/>
</dbReference>
<dbReference type="Gene3D" id="1.20.1250.20">
    <property type="entry name" value="MFS general substrate transporter like domains"/>
    <property type="match status" value="1"/>
</dbReference>
<dbReference type="EMBL" id="FNCC01000009">
    <property type="protein sequence ID" value="SDG59505.1"/>
    <property type="molecule type" value="Genomic_DNA"/>
</dbReference>
<evidence type="ECO:0000313" key="8">
    <source>
        <dbReference type="EMBL" id="SDG59505.1"/>
    </source>
</evidence>
<dbReference type="RefSeq" id="WP_090051869.1">
    <property type="nucleotide sequence ID" value="NZ_FNCC01000009.1"/>
</dbReference>
<name>A0A1G7VI65_9PSEU</name>
<dbReference type="AlphaFoldDB" id="A0A1G7VI65"/>
<dbReference type="SUPFAM" id="SSF103473">
    <property type="entry name" value="MFS general substrate transporter"/>
    <property type="match status" value="1"/>
</dbReference>
<feature type="transmembrane region" description="Helical" evidence="7">
    <location>
        <begin position="90"/>
        <end position="112"/>
    </location>
</feature>
<evidence type="ECO:0000256" key="6">
    <source>
        <dbReference type="ARBA" id="ARBA00023136"/>
    </source>
</evidence>
<dbReference type="Pfam" id="PF07690">
    <property type="entry name" value="MFS_1"/>
    <property type="match status" value="1"/>
</dbReference>
<dbReference type="InterPro" id="IPR050171">
    <property type="entry name" value="MFS_Transporters"/>
</dbReference>
<feature type="transmembrane region" description="Helical" evidence="7">
    <location>
        <begin position="285"/>
        <end position="308"/>
    </location>
</feature>
<evidence type="ECO:0000256" key="3">
    <source>
        <dbReference type="ARBA" id="ARBA00022475"/>
    </source>
</evidence>
<feature type="transmembrane region" description="Helical" evidence="7">
    <location>
        <begin position="212"/>
        <end position="237"/>
    </location>
</feature>
<dbReference type="Proteomes" id="UP000199623">
    <property type="component" value="Unassembled WGS sequence"/>
</dbReference>
<evidence type="ECO:0000256" key="5">
    <source>
        <dbReference type="ARBA" id="ARBA00022989"/>
    </source>
</evidence>
<keyword evidence="4 7" id="KW-0812">Transmembrane</keyword>
<evidence type="ECO:0000256" key="4">
    <source>
        <dbReference type="ARBA" id="ARBA00022692"/>
    </source>
</evidence>
<feature type="transmembrane region" description="Helical" evidence="7">
    <location>
        <begin position="49"/>
        <end position="70"/>
    </location>
</feature>
<protein>
    <submittedName>
        <fullName evidence="8">Major Facilitator Superfamily protein</fullName>
    </submittedName>
</protein>
<keyword evidence="5 7" id="KW-1133">Transmembrane helix</keyword>
<evidence type="ECO:0000256" key="2">
    <source>
        <dbReference type="ARBA" id="ARBA00022448"/>
    </source>
</evidence>
<proteinExistence type="predicted"/>
<keyword evidence="3" id="KW-1003">Cell membrane</keyword>
<feature type="transmembrane region" description="Helical" evidence="7">
    <location>
        <begin position="243"/>
        <end position="264"/>
    </location>
</feature>
<gene>
    <name evidence="8" type="ORF">SAMN05216553_109251</name>
</gene>
<keyword evidence="9" id="KW-1185">Reference proteome</keyword>
<dbReference type="InterPro" id="IPR011701">
    <property type="entry name" value="MFS"/>
</dbReference>
<dbReference type="OrthoDB" id="6803299at2"/>
<dbReference type="PANTHER" id="PTHR23517:SF2">
    <property type="entry name" value="MULTIDRUG RESISTANCE PROTEIN MDTH"/>
    <property type="match status" value="1"/>
</dbReference>
<dbReference type="GO" id="GO:0005886">
    <property type="term" value="C:plasma membrane"/>
    <property type="evidence" value="ECO:0007669"/>
    <property type="project" value="UniProtKB-SubCell"/>
</dbReference>
<dbReference type="InterPro" id="IPR036259">
    <property type="entry name" value="MFS_trans_sf"/>
</dbReference>
<feature type="transmembrane region" description="Helical" evidence="7">
    <location>
        <begin position="143"/>
        <end position="161"/>
    </location>
</feature>
<feature type="transmembrane region" description="Helical" evidence="7">
    <location>
        <begin position="346"/>
        <end position="366"/>
    </location>
</feature>